<evidence type="ECO:0000313" key="8">
    <source>
        <dbReference type="EMBL" id="EGG20299.1"/>
    </source>
</evidence>
<dbReference type="InterPro" id="IPR029071">
    <property type="entry name" value="Ubiquitin-like_domsf"/>
</dbReference>
<dbReference type="Proteomes" id="UP000007797">
    <property type="component" value="Unassembled WGS sequence"/>
</dbReference>
<dbReference type="Gene3D" id="3.10.20.90">
    <property type="entry name" value="Phosphatidylinositol 3-kinase Catalytic Subunit, Chain A, domain 1"/>
    <property type="match status" value="1"/>
</dbReference>
<dbReference type="RefSeq" id="XP_004367282.1">
    <property type="nucleotide sequence ID" value="XM_004367225.1"/>
</dbReference>
<dbReference type="GeneID" id="14871949"/>
<evidence type="ECO:0000256" key="2">
    <source>
        <dbReference type="ARBA" id="ARBA00022670"/>
    </source>
</evidence>
<sequence length="447" mass="50168">MNNDSLIEITVVDENEQIYQVPVDLTGSVEQFQRVLEFETTIIVKDQILLHEGKELESSKIVSQCNIKQGDLIFLRKRRPVNPAQQQVAPGHQQQFQQQQQQQRRPQQQQQQDPFTDPKTLINYFKNNPTALEDLANKNPQFADAILTENEEVLTLFIESVRKQRRMAELAADPLNEEGQRLLYEEIQRENIEQNMHHAIEHTPEVFGRVIMLYIDTTINNIPIKTFVDTGAQQSIMTAKCAERCGLMRLLDKRFHGVAKGVGTAKILGRVHAANIKIGNSNFSIALSILDNPSQDTEFILGLDMLKRHQCLVNLKKDCLEIGEEHVPFLAEKDLKEILGFDEALPENYTPPTNENNNNNNNNNRPSSTSSTSSTSNSSPTNTNTRNPVAAPTIASPPSAQTQATPTFPEESIGMLMSLGASRQKAIQLLTRARGNVDQAASLFFGM</sequence>
<keyword evidence="9" id="KW-1185">Reference proteome</keyword>
<protein>
    <submittedName>
        <fullName evidence="8">Ubiquitin-associated domain-containing protein</fullName>
    </submittedName>
</protein>
<dbReference type="GO" id="GO:0006508">
    <property type="term" value="P:proteolysis"/>
    <property type="evidence" value="ECO:0007669"/>
    <property type="project" value="UniProtKB-KW"/>
</dbReference>
<dbReference type="CDD" id="cd14310">
    <property type="entry name" value="UBA_cnDdi1_like"/>
    <property type="match status" value="1"/>
</dbReference>
<feature type="region of interest" description="Disordered" evidence="5">
    <location>
        <begin position="83"/>
        <end position="119"/>
    </location>
</feature>
<dbReference type="SUPFAM" id="SSF50630">
    <property type="entry name" value="Acid proteases"/>
    <property type="match status" value="1"/>
</dbReference>
<dbReference type="KEGG" id="dfa:DFA_07422"/>
<keyword evidence="3" id="KW-0064">Aspartyl protease</keyword>
<feature type="compositionally biased region" description="Polar residues" evidence="5">
    <location>
        <begin position="396"/>
        <end position="406"/>
    </location>
</feature>
<comment type="similarity">
    <text evidence="1">Belongs to the DDI1 family.</text>
</comment>
<proteinExistence type="inferred from homology"/>
<gene>
    <name evidence="8" type="primary">ddi1</name>
    <name evidence="8" type="ORF">DFA_07422</name>
</gene>
<feature type="compositionally biased region" description="Low complexity" evidence="5">
    <location>
        <begin position="85"/>
        <end position="112"/>
    </location>
</feature>
<evidence type="ECO:0000256" key="4">
    <source>
        <dbReference type="ARBA" id="ARBA00022801"/>
    </source>
</evidence>
<dbReference type="SUPFAM" id="SSF54236">
    <property type="entry name" value="Ubiquitin-like"/>
    <property type="match status" value="1"/>
</dbReference>
<dbReference type="PROSITE" id="PS50030">
    <property type="entry name" value="UBA"/>
    <property type="match status" value="1"/>
</dbReference>
<dbReference type="Pfam" id="PF14555">
    <property type="entry name" value="UBA_4"/>
    <property type="match status" value="1"/>
</dbReference>
<name>F4PWD5_CACFS</name>
<dbReference type="InterPro" id="IPR015940">
    <property type="entry name" value="UBA"/>
</dbReference>
<dbReference type="EMBL" id="GL883013">
    <property type="protein sequence ID" value="EGG20299.1"/>
    <property type="molecule type" value="Genomic_DNA"/>
</dbReference>
<dbReference type="OMA" id="GHRLNAF"/>
<feature type="region of interest" description="Disordered" evidence="5">
    <location>
        <begin position="345"/>
        <end position="406"/>
    </location>
</feature>
<dbReference type="CDD" id="cd17039">
    <property type="entry name" value="Ubl_ubiquitin_like"/>
    <property type="match status" value="1"/>
</dbReference>
<reference evidence="9" key="1">
    <citation type="journal article" date="2011" name="Genome Res.">
        <title>Phylogeny-wide analysis of social amoeba genomes highlights ancient origins for complex intercellular communication.</title>
        <authorList>
            <person name="Heidel A.J."/>
            <person name="Lawal H.M."/>
            <person name="Felder M."/>
            <person name="Schilde C."/>
            <person name="Helps N.R."/>
            <person name="Tunggal B."/>
            <person name="Rivero F."/>
            <person name="John U."/>
            <person name="Schleicher M."/>
            <person name="Eichinger L."/>
            <person name="Platzer M."/>
            <person name="Noegel A.A."/>
            <person name="Schaap P."/>
            <person name="Gloeckner G."/>
        </authorList>
    </citation>
    <scope>NUCLEOTIDE SEQUENCE [LARGE SCALE GENOMIC DNA]</scope>
    <source>
        <strain evidence="9">SH3</strain>
    </source>
</reference>
<dbReference type="PANTHER" id="PTHR12917:SF1">
    <property type="entry name" value="AT13091P"/>
    <property type="match status" value="1"/>
</dbReference>
<dbReference type="Pfam" id="PF09668">
    <property type="entry name" value="Asp_protease"/>
    <property type="match status" value="1"/>
</dbReference>
<evidence type="ECO:0000256" key="1">
    <source>
        <dbReference type="ARBA" id="ARBA00009136"/>
    </source>
</evidence>
<keyword evidence="2" id="KW-0645">Protease</keyword>
<dbReference type="PANTHER" id="PTHR12917">
    <property type="entry name" value="ASPARTYL PROTEASE DDI-RELATED"/>
    <property type="match status" value="1"/>
</dbReference>
<dbReference type="AlphaFoldDB" id="F4PWD5"/>
<dbReference type="InterPro" id="IPR019103">
    <property type="entry name" value="Peptidase_aspartic_DDI1-type"/>
</dbReference>
<dbReference type="STRING" id="1054147.F4PWD5"/>
<dbReference type="Gene3D" id="2.40.70.10">
    <property type="entry name" value="Acid Proteases"/>
    <property type="match status" value="1"/>
</dbReference>
<dbReference type="InterPro" id="IPR009060">
    <property type="entry name" value="UBA-like_sf"/>
</dbReference>
<dbReference type="Gene3D" id="1.10.8.10">
    <property type="entry name" value="DNA helicase RuvA subunit, C-terminal domain"/>
    <property type="match status" value="1"/>
</dbReference>
<dbReference type="SUPFAM" id="SSF46934">
    <property type="entry name" value="UBA-like"/>
    <property type="match status" value="1"/>
</dbReference>
<organism evidence="8 9">
    <name type="scientific">Cavenderia fasciculata</name>
    <name type="common">Slime mold</name>
    <name type="synonym">Dictyostelium fasciculatum</name>
    <dbReference type="NCBI Taxonomy" id="261658"/>
    <lineage>
        <taxon>Eukaryota</taxon>
        <taxon>Amoebozoa</taxon>
        <taxon>Evosea</taxon>
        <taxon>Eumycetozoa</taxon>
        <taxon>Dictyostelia</taxon>
        <taxon>Acytosteliales</taxon>
        <taxon>Cavenderiaceae</taxon>
        <taxon>Cavenderia</taxon>
    </lineage>
</organism>
<feature type="compositionally biased region" description="Low complexity" evidence="5">
    <location>
        <begin position="346"/>
        <end position="388"/>
    </location>
</feature>
<accession>F4PWD5</accession>
<evidence type="ECO:0000256" key="3">
    <source>
        <dbReference type="ARBA" id="ARBA00022750"/>
    </source>
</evidence>
<evidence type="ECO:0000259" key="6">
    <source>
        <dbReference type="PROSITE" id="PS50030"/>
    </source>
</evidence>
<dbReference type="CDD" id="cd05479">
    <property type="entry name" value="RP_DDI"/>
    <property type="match status" value="1"/>
</dbReference>
<dbReference type="InterPro" id="IPR021109">
    <property type="entry name" value="Peptidase_aspartic_dom_sf"/>
</dbReference>
<dbReference type="MEROPS" id="A28.A04"/>
<evidence type="ECO:0000256" key="5">
    <source>
        <dbReference type="SAM" id="MobiDB-lite"/>
    </source>
</evidence>
<keyword evidence="4" id="KW-0378">Hydrolase</keyword>
<dbReference type="PROSITE" id="PS50053">
    <property type="entry name" value="UBIQUITIN_2"/>
    <property type="match status" value="1"/>
</dbReference>
<evidence type="ECO:0000313" key="9">
    <source>
        <dbReference type="Proteomes" id="UP000007797"/>
    </source>
</evidence>
<feature type="domain" description="Ubiquitin-like" evidence="7">
    <location>
        <begin position="7"/>
        <end position="82"/>
    </location>
</feature>
<feature type="domain" description="UBA" evidence="6">
    <location>
        <begin position="407"/>
        <end position="447"/>
    </location>
</feature>
<dbReference type="OrthoDB" id="1047367at2759"/>
<evidence type="ECO:0000259" key="7">
    <source>
        <dbReference type="PROSITE" id="PS50053"/>
    </source>
</evidence>
<dbReference type="InterPro" id="IPR000626">
    <property type="entry name" value="Ubiquitin-like_dom"/>
</dbReference>
<dbReference type="Pfam" id="PF00240">
    <property type="entry name" value="ubiquitin"/>
    <property type="match status" value="1"/>
</dbReference>
<dbReference type="SMART" id="SM00213">
    <property type="entry name" value="UBQ"/>
    <property type="match status" value="1"/>
</dbReference>
<dbReference type="GO" id="GO:0004190">
    <property type="term" value="F:aspartic-type endopeptidase activity"/>
    <property type="evidence" value="ECO:0007669"/>
    <property type="project" value="UniProtKB-KW"/>
</dbReference>